<evidence type="ECO:0000256" key="1">
    <source>
        <dbReference type="SAM" id="Phobius"/>
    </source>
</evidence>
<keyword evidence="1" id="KW-0472">Membrane</keyword>
<dbReference type="STRING" id="700015.Corgl_0471"/>
<gene>
    <name evidence="2" type="ordered locus">Corgl_0471</name>
</gene>
<dbReference type="KEGG" id="cgo:Corgl_0471"/>
<feature type="transmembrane region" description="Helical" evidence="1">
    <location>
        <begin position="49"/>
        <end position="75"/>
    </location>
</feature>
<feature type="transmembrane region" description="Helical" evidence="1">
    <location>
        <begin position="21"/>
        <end position="37"/>
    </location>
</feature>
<dbReference type="AlphaFoldDB" id="F2N7B4"/>
<sequence length="168" mass="18800">MTEHERKTADGLSAPLDEKTARTLAHCMIAILAAALLHDADHIRQAINWGYIIPLSVWGVNLTVYVLPAIAIFLIKMRRISAGVVTTIAGLYITVSFLMLHLLGSFTGAWGVWNNSYPALMKGVMYDGVWFQGVDWISWVFLIEVPILCLPASFIAIRAFMRARRRNL</sequence>
<evidence type="ECO:0000313" key="3">
    <source>
        <dbReference type="Proteomes" id="UP000006851"/>
    </source>
</evidence>
<feature type="transmembrane region" description="Helical" evidence="1">
    <location>
        <begin position="87"/>
        <end position="113"/>
    </location>
</feature>
<name>F2N7B4_CORGP</name>
<dbReference type="EMBL" id="CP002628">
    <property type="protein sequence ID" value="AEB06589.1"/>
    <property type="molecule type" value="Genomic_DNA"/>
</dbReference>
<accession>F2N7B4</accession>
<keyword evidence="1" id="KW-1133">Transmembrane helix</keyword>
<reference evidence="3" key="1">
    <citation type="journal article" date="2013" name="Stand. Genomic Sci.">
        <title>Complete genome sequence of Coriobacterium glomerans type strain (PW2(T)) from the midgut of Pyrrhocoris apterus L. (red soldier bug).</title>
        <authorList>
            <person name="Stackebrandt E."/>
            <person name="Zeytun A."/>
            <person name="Lapidus A."/>
            <person name="Nolan M."/>
            <person name="Lucas S."/>
            <person name="Hammon N."/>
            <person name="Deshpande S."/>
            <person name="Cheng J.F."/>
            <person name="Tapia R."/>
            <person name="Goodwin L.A."/>
            <person name="Pitluck S."/>
            <person name="Liolios K."/>
            <person name="Pagani I."/>
            <person name="Ivanova N."/>
            <person name="Mavromatis K."/>
            <person name="Mikhailova N."/>
            <person name="Huntemann M."/>
            <person name="Pati A."/>
            <person name="Chen A."/>
            <person name="Palaniappan K."/>
            <person name="Chang Y.J."/>
            <person name="Land M."/>
            <person name="Hauser L."/>
            <person name="Rohde M."/>
            <person name="Pukall R."/>
            <person name="Goker M."/>
            <person name="Detter J.C."/>
            <person name="Woyke T."/>
            <person name="Bristow J."/>
            <person name="Eisen J.A."/>
            <person name="Markowitz V."/>
            <person name="Hugenholtz P."/>
            <person name="Kyrpides N.C."/>
            <person name="Klenk H.P."/>
        </authorList>
    </citation>
    <scope>NUCLEOTIDE SEQUENCE</scope>
    <source>
        <strain evidence="3">ATCC 49209 / DSM 20642 / JCM 10262 / PW2</strain>
    </source>
</reference>
<keyword evidence="1" id="KW-0812">Transmembrane</keyword>
<keyword evidence="3" id="KW-1185">Reference proteome</keyword>
<feature type="transmembrane region" description="Helical" evidence="1">
    <location>
        <begin position="136"/>
        <end position="161"/>
    </location>
</feature>
<dbReference type="eggNOG" id="ENOG503313I">
    <property type="taxonomic scope" value="Bacteria"/>
</dbReference>
<protein>
    <submittedName>
        <fullName evidence="2">Uncharacterized protein</fullName>
    </submittedName>
</protein>
<dbReference type="Proteomes" id="UP000006851">
    <property type="component" value="Chromosome"/>
</dbReference>
<proteinExistence type="predicted"/>
<organism evidence="2 3">
    <name type="scientific">Coriobacterium glomerans (strain ATCC 49209 / DSM 20642 / JCM 10262 / PW2)</name>
    <dbReference type="NCBI Taxonomy" id="700015"/>
    <lineage>
        <taxon>Bacteria</taxon>
        <taxon>Bacillati</taxon>
        <taxon>Actinomycetota</taxon>
        <taxon>Coriobacteriia</taxon>
        <taxon>Coriobacteriales</taxon>
        <taxon>Coriobacteriaceae</taxon>
        <taxon>Coriobacterium</taxon>
    </lineage>
</organism>
<evidence type="ECO:0000313" key="2">
    <source>
        <dbReference type="EMBL" id="AEB06589.1"/>
    </source>
</evidence>
<dbReference type="HOGENOM" id="CLU_1583731_0_0_11"/>
<dbReference type="OrthoDB" id="2295138at2"/>